<proteinExistence type="predicted"/>
<keyword evidence="1" id="KW-0472">Membrane</keyword>
<feature type="transmembrane region" description="Helical" evidence="1">
    <location>
        <begin position="36"/>
        <end position="57"/>
    </location>
</feature>
<accession>A0AAT9GNP5</accession>
<dbReference type="KEGG" id="sjv:SJAV_02820"/>
<sequence length="98" mass="11117">MKKRYVILLGLLSGLASIFLFTSLDFYFFLDGPARLWFTPINIFVMPIIVALVIVNIVSHKFSFSEKIYSNLISGITAYIGSLILISIIENLVLYLRP</sequence>
<dbReference type="EMBL" id="AP031322">
    <property type="protein sequence ID" value="BFH72338.1"/>
    <property type="molecule type" value="Genomic_DNA"/>
</dbReference>
<protein>
    <submittedName>
        <fullName evidence="2">Uncharacterized protein</fullName>
    </submittedName>
</protein>
<feature type="transmembrane region" description="Helical" evidence="1">
    <location>
        <begin position="7"/>
        <end position="30"/>
    </location>
</feature>
<dbReference type="GeneID" id="92353212"/>
<dbReference type="RefSeq" id="WP_369610570.1">
    <property type="nucleotide sequence ID" value="NZ_AP031322.1"/>
</dbReference>
<organism evidence="2">
    <name type="scientific">Sulfurisphaera javensis</name>
    <dbReference type="NCBI Taxonomy" id="2049879"/>
    <lineage>
        <taxon>Archaea</taxon>
        <taxon>Thermoproteota</taxon>
        <taxon>Thermoprotei</taxon>
        <taxon>Sulfolobales</taxon>
        <taxon>Sulfolobaceae</taxon>
        <taxon>Sulfurisphaera</taxon>
    </lineage>
</organism>
<keyword evidence="1" id="KW-0812">Transmembrane</keyword>
<feature type="transmembrane region" description="Helical" evidence="1">
    <location>
        <begin position="69"/>
        <end position="89"/>
    </location>
</feature>
<dbReference type="AlphaFoldDB" id="A0AAT9GNP5"/>
<evidence type="ECO:0000256" key="1">
    <source>
        <dbReference type="SAM" id="Phobius"/>
    </source>
</evidence>
<name>A0AAT9GNP5_9CREN</name>
<gene>
    <name evidence="2" type="ORF">SJAV_02820</name>
</gene>
<evidence type="ECO:0000313" key="2">
    <source>
        <dbReference type="EMBL" id="BFH72338.1"/>
    </source>
</evidence>
<reference evidence="2" key="1">
    <citation type="submission" date="2024-03" db="EMBL/GenBank/DDBJ databases">
        <title>Complete genome sequence of Sulfurisphaera javensis strain KD-1.</title>
        <authorList>
            <person name="Sakai H."/>
            <person name="Nur N."/>
            <person name="Suwanto A."/>
            <person name="Kurosawa N."/>
        </authorList>
    </citation>
    <scope>NUCLEOTIDE SEQUENCE</scope>
    <source>
        <strain evidence="2">KD-1</strain>
    </source>
</reference>
<keyword evidence="1" id="KW-1133">Transmembrane helix</keyword>